<evidence type="ECO:0000256" key="5">
    <source>
        <dbReference type="ARBA" id="ARBA00049650"/>
    </source>
</evidence>
<keyword evidence="2 7" id="KW-0812">Transmembrane</keyword>
<comment type="subcellular location">
    <subcellularLocation>
        <location evidence="1">Membrane</location>
        <topology evidence="1">Single-pass membrane protein</topology>
    </subcellularLocation>
</comment>
<accession>A0ABM4XA98</accession>
<dbReference type="RefSeq" id="XP_072574967.1">
    <property type="nucleotide sequence ID" value="XM_072718866.1"/>
</dbReference>
<evidence type="ECO:0000256" key="6">
    <source>
        <dbReference type="SAM" id="MobiDB-lite"/>
    </source>
</evidence>
<organism evidence="9 10">
    <name type="scientific">Vulpes vulpes</name>
    <name type="common">Red fox</name>
    <dbReference type="NCBI Taxonomy" id="9627"/>
    <lineage>
        <taxon>Eukaryota</taxon>
        <taxon>Metazoa</taxon>
        <taxon>Chordata</taxon>
        <taxon>Craniata</taxon>
        <taxon>Vertebrata</taxon>
        <taxon>Euteleostomi</taxon>
        <taxon>Mammalia</taxon>
        <taxon>Eutheria</taxon>
        <taxon>Laurasiatheria</taxon>
        <taxon>Carnivora</taxon>
        <taxon>Caniformia</taxon>
        <taxon>Canidae</taxon>
        <taxon>Vulpes</taxon>
    </lineage>
</organism>
<feature type="transmembrane region" description="Helical" evidence="7">
    <location>
        <begin position="34"/>
        <end position="57"/>
    </location>
</feature>
<feature type="compositionally biased region" description="Basic and acidic residues" evidence="6">
    <location>
        <begin position="62"/>
        <end position="94"/>
    </location>
</feature>
<dbReference type="GeneID" id="140593780"/>
<dbReference type="InterPro" id="IPR031627">
    <property type="entry name" value="PDZK1IP1/SMIM24"/>
</dbReference>
<feature type="signal peptide" evidence="8">
    <location>
        <begin position="1"/>
        <end position="24"/>
    </location>
</feature>
<evidence type="ECO:0000256" key="1">
    <source>
        <dbReference type="ARBA" id="ARBA00004167"/>
    </source>
</evidence>
<gene>
    <name evidence="10" type="primary">LOC140593780</name>
</gene>
<evidence type="ECO:0000256" key="7">
    <source>
        <dbReference type="SAM" id="Phobius"/>
    </source>
</evidence>
<evidence type="ECO:0000256" key="2">
    <source>
        <dbReference type="ARBA" id="ARBA00022692"/>
    </source>
</evidence>
<protein>
    <submittedName>
        <fullName evidence="10">Small integral membrane protein 24-like</fullName>
    </submittedName>
</protein>
<keyword evidence="4 7" id="KW-0472">Membrane</keyword>
<evidence type="ECO:0000313" key="10">
    <source>
        <dbReference type="RefSeq" id="XP_072574967.1"/>
    </source>
</evidence>
<evidence type="ECO:0000256" key="8">
    <source>
        <dbReference type="SAM" id="SignalP"/>
    </source>
</evidence>
<feature type="region of interest" description="Disordered" evidence="6">
    <location>
        <begin position="62"/>
        <end position="104"/>
    </location>
</feature>
<evidence type="ECO:0000313" key="9">
    <source>
        <dbReference type="Proteomes" id="UP001652641"/>
    </source>
</evidence>
<keyword evidence="8" id="KW-0732">Signal</keyword>
<keyword evidence="3 7" id="KW-1133">Transmembrane helix</keyword>
<comment type="similarity">
    <text evidence="5">Belongs to the PDZK1-interacting protein 1/SMIM24 family.</text>
</comment>
<dbReference type="Proteomes" id="UP001652641">
    <property type="component" value="Chromosome 9"/>
</dbReference>
<reference evidence="10" key="1">
    <citation type="submission" date="2025-08" db="UniProtKB">
        <authorList>
            <consortium name="RefSeq"/>
        </authorList>
    </citation>
    <scope>IDENTIFICATION</scope>
    <source>
        <tissue evidence="10">Cell line</tissue>
    </source>
</reference>
<proteinExistence type="inferred from homology"/>
<evidence type="ECO:0000256" key="4">
    <source>
        <dbReference type="ARBA" id="ARBA00023136"/>
    </source>
</evidence>
<feature type="chain" id="PRO_5045434369" evidence="8">
    <location>
        <begin position="25"/>
        <end position="104"/>
    </location>
</feature>
<evidence type="ECO:0000256" key="3">
    <source>
        <dbReference type="ARBA" id="ARBA00022989"/>
    </source>
</evidence>
<dbReference type="Pfam" id="PF15807">
    <property type="entry name" value="MAP17"/>
    <property type="match status" value="1"/>
</dbReference>
<sequence>MDRFWTTAGRASLLAALVPGPVWAQPLAQRKPWLVGLGAMLAALFLLFVLTLLYAIWCSQSRDSHKEEEVGAVREEEKGEGDCELALEEKEGPPSHETGASSSE</sequence>
<name>A0ABM4XA98_VULVU</name>
<keyword evidence="9" id="KW-1185">Reference proteome</keyword>